<dbReference type="RefSeq" id="WP_344936936.1">
    <property type="nucleotide sequence ID" value="NZ_BAABDM010000005.1"/>
</dbReference>
<protein>
    <submittedName>
        <fullName evidence="1">Uncharacterized protein</fullName>
    </submittedName>
</protein>
<name>A0ABP7WYV8_9GAMM</name>
<dbReference type="EMBL" id="BAABDM010000005">
    <property type="protein sequence ID" value="GAA4100269.1"/>
    <property type="molecule type" value="Genomic_DNA"/>
</dbReference>
<dbReference type="Proteomes" id="UP001500392">
    <property type="component" value="Unassembled WGS sequence"/>
</dbReference>
<gene>
    <name evidence="1" type="ORF">GCM10022414_27180</name>
</gene>
<evidence type="ECO:0000313" key="1">
    <source>
        <dbReference type="EMBL" id="GAA4100269.1"/>
    </source>
</evidence>
<reference evidence="2" key="1">
    <citation type="journal article" date="2019" name="Int. J. Syst. Evol. Microbiol.">
        <title>The Global Catalogue of Microorganisms (GCM) 10K type strain sequencing project: providing services to taxonomists for standard genome sequencing and annotation.</title>
        <authorList>
            <consortium name="The Broad Institute Genomics Platform"/>
            <consortium name="The Broad Institute Genome Sequencing Center for Infectious Disease"/>
            <person name="Wu L."/>
            <person name="Ma J."/>
        </authorList>
    </citation>
    <scope>NUCLEOTIDE SEQUENCE [LARGE SCALE GENOMIC DNA]</scope>
    <source>
        <strain evidence="2">JCM 17304</strain>
    </source>
</reference>
<comment type="caution">
    <text evidence="1">The sequence shown here is derived from an EMBL/GenBank/DDBJ whole genome shotgun (WGS) entry which is preliminary data.</text>
</comment>
<keyword evidence="2" id="KW-1185">Reference proteome</keyword>
<sequence length="87" mass="10190">MSKLSRAERKRERAAKLLIWLADRASRNRSLLDRLCRLIVDRVSRRAPHEDFMRDPIVDGNEGFDPDELDRYQRGEGGHQVWSAAEK</sequence>
<evidence type="ECO:0000313" key="2">
    <source>
        <dbReference type="Proteomes" id="UP001500392"/>
    </source>
</evidence>
<proteinExistence type="predicted"/>
<accession>A0ABP7WYV8</accession>
<organism evidence="1 2">
    <name type="scientific">Zhongshania borealis</name>
    <dbReference type="NCBI Taxonomy" id="889488"/>
    <lineage>
        <taxon>Bacteria</taxon>
        <taxon>Pseudomonadati</taxon>
        <taxon>Pseudomonadota</taxon>
        <taxon>Gammaproteobacteria</taxon>
        <taxon>Cellvibrionales</taxon>
        <taxon>Spongiibacteraceae</taxon>
        <taxon>Zhongshania</taxon>
    </lineage>
</organism>